<name>A0AAV6TEF7_9ARAC</name>
<dbReference type="AlphaFoldDB" id="A0AAV6TEF7"/>
<proteinExistence type="predicted"/>
<organism evidence="2 3">
    <name type="scientific">Oedothorax gibbosus</name>
    <dbReference type="NCBI Taxonomy" id="931172"/>
    <lineage>
        <taxon>Eukaryota</taxon>
        <taxon>Metazoa</taxon>
        <taxon>Ecdysozoa</taxon>
        <taxon>Arthropoda</taxon>
        <taxon>Chelicerata</taxon>
        <taxon>Arachnida</taxon>
        <taxon>Araneae</taxon>
        <taxon>Araneomorphae</taxon>
        <taxon>Entelegynae</taxon>
        <taxon>Araneoidea</taxon>
        <taxon>Linyphiidae</taxon>
        <taxon>Erigoninae</taxon>
        <taxon>Oedothorax</taxon>
    </lineage>
</organism>
<evidence type="ECO:0000256" key="1">
    <source>
        <dbReference type="SAM" id="MobiDB-lite"/>
    </source>
</evidence>
<evidence type="ECO:0000313" key="2">
    <source>
        <dbReference type="EMBL" id="KAG8157648.1"/>
    </source>
</evidence>
<reference evidence="2 3" key="1">
    <citation type="journal article" date="2022" name="Nat. Ecol. Evol.">
        <title>A masculinizing supergene underlies an exaggerated male reproductive morph in a spider.</title>
        <authorList>
            <person name="Hendrickx F."/>
            <person name="De Corte Z."/>
            <person name="Sonet G."/>
            <person name="Van Belleghem S.M."/>
            <person name="Kostlbacher S."/>
            <person name="Vangestel C."/>
        </authorList>
    </citation>
    <scope>NUCLEOTIDE SEQUENCE [LARGE SCALE GENOMIC DNA]</scope>
    <source>
        <strain evidence="2">W744_W776</strain>
    </source>
</reference>
<dbReference type="Proteomes" id="UP000827092">
    <property type="component" value="Unassembled WGS sequence"/>
</dbReference>
<feature type="region of interest" description="Disordered" evidence="1">
    <location>
        <begin position="33"/>
        <end position="65"/>
    </location>
</feature>
<comment type="caution">
    <text evidence="2">The sequence shown here is derived from an EMBL/GenBank/DDBJ whole genome shotgun (WGS) entry which is preliminary data.</text>
</comment>
<sequence length="110" mass="12091">MHGLRPGDYPSSVCLINCRWYCYAPTMVVTGDGESGFDSGGGPEKRLPPPKGKPSRPKITHPRNGEVFTKKTYGTLLRPRNWNGDLKNPLAIINWGQPKVPSTAVKTCPQ</sequence>
<accession>A0AAV6TEF7</accession>
<dbReference type="EMBL" id="JAFNEN010005958">
    <property type="protein sequence ID" value="KAG8157648.1"/>
    <property type="molecule type" value="Genomic_DNA"/>
</dbReference>
<gene>
    <name evidence="2" type="ORF">JTE90_011602</name>
</gene>
<keyword evidence="3" id="KW-1185">Reference proteome</keyword>
<evidence type="ECO:0000313" key="3">
    <source>
        <dbReference type="Proteomes" id="UP000827092"/>
    </source>
</evidence>
<protein>
    <submittedName>
        <fullName evidence="2">Uncharacterized protein</fullName>
    </submittedName>
</protein>